<protein>
    <submittedName>
        <fullName evidence="1">Uncharacterized protein</fullName>
    </submittedName>
</protein>
<sequence>MAILHSILAYCYKGMFPMLLHLDRKFSRLAVHHMPPIRKAKRCHHDMVACHRGMGTQRHFLYRGEEAQCFLIAHDEGGFTVAQLSGKQGHFTRFQIIGGKDNPCRVS</sequence>
<name>A0A645H6N0_9ZZZZ</name>
<comment type="caution">
    <text evidence="1">The sequence shown here is derived from an EMBL/GenBank/DDBJ whole genome shotgun (WGS) entry which is preliminary data.</text>
</comment>
<gene>
    <name evidence="1" type="ORF">SDC9_181220</name>
</gene>
<evidence type="ECO:0000313" key="1">
    <source>
        <dbReference type="EMBL" id="MPN33729.1"/>
    </source>
</evidence>
<accession>A0A645H6N0</accession>
<organism evidence="1">
    <name type="scientific">bioreactor metagenome</name>
    <dbReference type="NCBI Taxonomy" id="1076179"/>
    <lineage>
        <taxon>unclassified sequences</taxon>
        <taxon>metagenomes</taxon>
        <taxon>ecological metagenomes</taxon>
    </lineage>
</organism>
<reference evidence="1" key="1">
    <citation type="submission" date="2019-08" db="EMBL/GenBank/DDBJ databases">
        <authorList>
            <person name="Kucharzyk K."/>
            <person name="Murdoch R.W."/>
            <person name="Higgins S."/>
            <person name="Loffler F."/>
        </authorList>
    </citation>
    <scope>NUCLEOTIDE SEQUENCE</scope>
</reference>
<proteinExistence type="predicted"/>
<dbReference type="AlphaFoldDB" id="A0A645H6N0"/>
<dbReference type="EMBL" id="VSSQ01086376">
    <property type="protein sequence ID" value="MPN33729.1"/>
    <property type="molecule type" value="Genomic_DNA"/>
</dbReference>